<keyword evidence="4" id="KW-1185">Reference proteome</keyword>
<evidence type="ECO:0000313" key="3">
    <source>
        <dbReference type="EMBL" id="OXA60933.1"/>
    </source>
</evidence>
<organism evidence="3 4">
    <name type="scientific">Folsomia candida</name>
    <name type="common">Springtail</name>
    <dbReference type="NCBI Taxonomy" id="158441"/>
    <lineage>
        <taxon>Eukaryota</taxon>
        <taxon>Metazoa</taxon>
        <taxon>Ecdysozoa</taxon>
        <taxon>Arthropoda</taxon>
        <taxon>Hexapoda</taxon>
        <taxon>Collembola</taxon>
        <taxon>Entomobryomorpha</taxon>
        <taxon>Isotomoidea</taxon>
        <taxon>Isotomidae</taxon>
        <taxon>Proisotominae</taxon>
        <taxon>Folsomia</taxon>
    </lineage>
</organism>
<name>A0A226ETJ7_FOLCA</name>
<dbReference type="Proteomes" id="UP000198287">
    <property type="component" value="Unassembled WGS sequence"/>
</dbReference>
<evidence type="ECO:0000256" key="2">
    <source>
        <dbReference type="SAM" id="SignalP"/>
    </source>
</evidence>
<feature type="compositionally biased region" description="Polar residues" evidence="1">
    <location>
        <begin position="334"/>
        <end position="349"/>
    </location>
</feature>
<comment type="caution">
    <text evidence="3">The sequence shown here is derived from an EMBL/GenBank/DDBJ whole genome shotgun (WGS) entry which is preliminary data.</text>
</comment>
<dbReference type="PROSITE" id="PS51257">
    <property type="entry name" value="PROKAR_LIPOPROTEIN"/>
    <property type="match status" value="1"/>
</dbReference>
<accession>A0A226ETJ7</accession>
<feature type="chain" id="PRO_5012917608" evidence="2">
    <location>
        <begin position="21"/>
        <end position="422"/>
    </location>
</feature>
<feature type="compositionally biased region" description="Low complexity" evidence="1">
    <location>
        <begin position="142"/>
        <end position="227"/>
    </location>
</feature>
<dbReference type="EMBL" id="LNIX01000002">
    <property type="protein sequence ID" value="OXA60933.1"/>
    <property type="molecule type" value="Genomic_DNA"/>
</dbReference>
<evidence type="ECO:0000313" key="4">
    <source>
        <dbReference type="Proteomes" id="UP000198287"/>
    </source>
</evidence>
<sequence length="422" mass="41958">MVRVFQILGGSLLLLGCAHAGGGGAGASGGNVGNGGGEYTTSPLFSFQVGDVGDDAYGSGPSKPKGFLASLFSGLTGGGFRGRGAGFGGGHSGGVGSPGSYSAGPSGSSSSSSGEGGSGRPSDNPLGPGADPGPLNYPSIMSSSSSNNNAQQPQQPNALLLTSQGSSSGLSVPGGLRPSSPSNNILGSSVSQSISSGGAGGPQSSFSSVPGPSSSSSSAGQMSSFVGTGPGGDATINDIFGPSEGYKPGPPPGFGGGRPFRRGPPRPRFPAMFSWGDASPPRRPPPAKQLHQPLHSYKGAASESIPVRIGSAIMGLFGGGQQPQQQQRPQQAQDAASFSNYYSVPPQANVSPQVTSSFSSPSSPSSPVSSGIQGQASQFLPQQSAPTLASQPGLPFPSLVQTYQRGPPHNHYQSPPPRHAYY</sequence>
<feature type="compositionally biased region" description="Low complexity" evidence="1">
    <location>
        <begin position="98"/>
        <end position="113"/>
    </location>
</feature>
<feature type="compositionally biased region" description="Polar residues" evidence="1">
    <location>
        <begin position="371"/>
        <end position="390"/>
    </location>
</feature>
<evidence type="ECO:0000256" key="1">
    <source>
        <dbReference type="SAM" id="MobiDB-lite"/>
    </source>
</evidence>
<feature type="region of interest" description="Disordered" evidence="1">
    <location>
        <begin position="315"/>
        <end position="422"/>
    </location>
</feature>
<feature type="region of interest" description="Disordered" evidence="1">
    <location>
        <begin position="89"/>
        <end position="302"/>
    </location>
</feature>
<reference evidence="3 4" key="1">
    <citation type="submission" date="2015-12" db="EMBL/GenBank/DDBJ databases">
        <title>The genome of Folsomia candida.</title>
        <authorList>
            <person name="Faddeeva A."/>
            <person name="Derks M.F."/>
            <person name="Anvar Y."/>
            <person name="Smit S."/>
            <person name="Van Straalen N."/>
            <person name="Roelofs D."/>
        </authorList>
    </citation>
    <scope>NUCLEOTIDE SEQUENCE [LARGE SCALE GENOMIC DNA]</scope>
    <source>
        <strain evidence="3 4">VU population</strain>
        <tissue evidence="3">Whole body</tissue>
    </source>
</reference>
<proteinExistence type="predicted"/>
<gene>
    <name evidence="3" type="ORF">Fcan01_06195</name>
</gene>
<protein>
    <submittedName>
        <fullName evidence="3">Uncharacterized protein</fullName>
    </submittedName>
</protein>
<feature type="signal peptide" evidence="2">
    <location>
        <begin position="1"/>
        <end position="20"/>
    </location>
</feature>
<dbReference type="AlphaFoldDB" id="A0A226ETJ7"/>
<feature type="compositionally biased region" description="Low complexity" evidence="1">
    <location>
        <begin position="350"/>
        <end position="370"/>
    </location>
</feature>
<feature type="compositionally biased region" description="Low complexity" evidence="1">
    <location>
        <begin position="322"/>
        <end position="333"/>
    </location>
</feature>
<keyword evidence="2" id="KW-0732">Signal</keyword>